<protein>
    <submittedName>
        <fullName evidence="4">Uncharacterized protein LOC103507493</fullName>
    </submittedName>
</protein>
<sequence length="215" mass="23733">MSPELIIVLYAALWLLQDVRCAPKEEEEDDIFSFSSAKTAVPIRSPSSSATKSKSSQSTSDNPFNGIQELTNQFKDGNFNNLKKISDSNANTMMNVLGLGSNWMSTNLRLANQWNDLNRDLGEKLIDSFHKMNDNNLRFIKQQVENTNSKIKASLDPGYKQISAVRDTFNANDKEDSANSLALVSKSGRPLETLVDIKNELPPGIVNAASGWFGG</sequence>
<dbReference type="GeneID" id="103507493"/>
<evidence type="ECO:0000256" key="2">
    <source>
        <dbReference type="SAM" id="SignalP"/>
    </source>
</evidence>
<proteinExistence type="predicted"/>
<feature type="chain" id="PRO_5010204347" evidence="2">
    <location>
        <begin position="22"/>
        <end position="215"/>
    </location>
</feature>
<feature type="region of interest" description="Disordered" evidence="1">
    <location>
        <begin position="43"/>
        <end position="67"/>
    </location>
</feature>
<evidence type="ECO:0000256" key="1">
    <source>
        <dbReference type="SAM" id="MobiDB-lite"/>
    </source>
</evidence>
<name>A0A1S3CY20_DIACI</name>
<dbReference type="KEGG" id="dci:103507493"/>
<feature type="compositionally biased region" description="Low complexity" evidence="1">
    <location>
        <begin position="45"/>
        <end position="60"/>
    </location>
</feature>
<dbReference type="RefSeq" id="XP_008470186.1">
    <property type="nucleotide sequence ID" value="XM_008471964.2"/>
</dbReference>
<organism evidence="3 4">
    <name type="scientific">Diaphorina citri</name>
    <name type="common">Asian citrus psyllid</name>
    <dbReference type="NCBI Taxonomy" id="121845"/>
    <lineage>
        <taxon>Eukaryota</taxon>
        <taxon>Metazoa</taxon>
        <taxon>Ecdysozoa</taxon>
        <taxon>Arthropoda</taxon>
        <taxon>Hexapoda</taxon>
        <taxon>Insecta</taxon>
        <taxon>Pterygota</taxon>
        <taxon>Neoptera</taxon>
        <taxon>Paraneoptera</taxon>
        <taxon>Hemiptera</taxon>
        <taxon>Sternorrhyncha</taxon>
        <taxon>Psylloidea</taxon>
        <taxon>Psyllidae</taxon>
        <taxon>Diaphorininae</taxon>
        <taxon>Diaphorina</taxon>
    </lineage>
</organism>
<dbReference type="Proteomes" id="UP000079169">
    <property type="component" value="Unplaced"/>
</dbReference>
<gene>
    <name evidence="4" type="primary">LOC103507493</name>
</gene>
<keyword evidence="2" id="KW-0732">Signal</keyword>
<evidence type="ECO:0000313" key="3">
    <source>
        <dbReference type="Proteomes" id="UP000079169"/>
    </source>
</evidence>
<evidence type="ECO:0000313" key="4">
    <source>
        <dbReference type="RefSeq" id="XP_008470186.1"/>
    </source>
</evidence>
<dbReference type="AlphaFoldDB" id="A0A1S3CY20"/>
<accession>A0A1S3CY20</accession>
<reference evidence="4" key="1">
    <citation type="submission" date="2025-08" db="UniProtKB">
        <authorList>
            <consortium name="RefSeq"/>
        </authorList>
    </citation>
    <scope>IDENTIFICATION</scope>
</reference>
<keyword evidence="3" id="KW-1185">Reference proteome</keyword>
<feature type="signal peptide" evidence="2">
    <location>
        <begin position="1"/>
        <end position="21"/>
    </location>
</feature>
<dbReference type="PaxDb" id="121845-A0A1S3CY20"/>